<evidence type="ECO:0000313" key="2">
    <source>
        <dbReference type="EMBL" id="CAL1385377.1"/>
    </source>
</evidence>
<dbReference type="Proteomes" id="UP001497516">
    <property type="component" value="Chromosome 4"/>
</dbReference>
<dbReference type="AlphaFoldDB" id="A0AAV2EI03"/>
<reference evidence="2 3" key="1">
    <citation type="submission" date="2024-04" db="EMBL/GenBank/DDBJ databases">
        <authorList>
            <person name="Fracassetti M."/>
        </authorList>
    </citation>
    <scope>NUCLEOTIDE SEQUENCE [LARGE SCALE GENOMIC DNA]</scope>
</reference>
<protein>
    <submittedName>
        <fullName evidence="2">Uncharacterized protein</fullName>
    </submittedName>
</protein>
<evidence type="ECO:0000313" key="3">
    <source>
        <dbReference type="Proteomes" id="UP001497516"/>
    </source>
</evidence>
<sequence>MARLVGEMLRQEQRAACDDGDGDRSAGSGEQKRRWRLAMARCLRRLRAACGDGDGTEVLGRWRVRVLFGELGPWLTAAGWRRSPSVVCSTSRSKMKS</sequence>
<dbReference type="EMBL" id="OZ034817">
    <property type="protein sequence ID" value="CAL1385377.1"/>
    <property type="molecule type" value="Genomic_DNA"/>
</dbReference>
<organism evidence="2 3">
    <name type="scientific">Linum trigynum</name>
    <dbReference type="NCBI Taxonomy" id="586398"/>
    <lineage>
        <taxon>Eukaryota</taxon>
        <taxon>Viridiplantae</taxon>
        <taxon>Streptophyta</taxon>
        <taxon>Embryophyta</taxon>
        <taxon>Tracheophyta</taxon>
        <taxon>Spermatophyta</taxon>
        <taxon>Magnoliopsida</taxon>
        <taxon>eudicotyledons</taxon>
        <taxon>Gunneridae</taxon>
        <taxon>Pentapetalae</taxon>
        <taxon>rosids</taxon>
        <taxon>fabids</taxon>
        <taxon>Malpighiales</taxon>
        <taxon>Linaceae</taxon>
        <taxon>Linum</taxon>
    </lineage>
</organism>
<keyword evidence="3" id="KW-1185">Reference proteome</keyword>
<accession>A0AAV2EI03</accession>
<gene>
    <name evidence="2" type="ORF">LTRI10_LOCUS26521</name>
</gene>
<name>A0AAV2EI03_9ROSI</name>
<evidence type="ECO:0000256" key="1">
    <source>
        <dbReference type="SAM" id="MobiDB-lite"/>
    </source>
</evidence>
<proteinExistence type="predicted"/>
<feature type="region of interest" description="Disordered" evidence="1">
    <location>
        <begin position="13"/>
        <end position="32"/>
    </location>
</feature>